<evidence type="ECO:0000256" key="4">
    <source>
        <dbReference type="ARBA" id="ARBA00022821"/>
    </source>
</evidence>
<dbReference type="Pfam" id="PF18052">
    <property type="entry name" value="Rx_N"/>
    <property type="match status" value="1"/>
</dbReference>
<dbReference type="InterPro" id="IPR036388">
    <property type="entry name" value="WH-like_DNA-bd_sf"/>
</dbReference>
<sequence>MEVVASVGGALLSESLKLLIEKLGSHDFLKYFRQAQVVAELNCWASLLKKIYAVLDDAEEKQMTSRLVSIWATELRDLAYDAEDVLDSFATEQLQRKIKAETASASTSKVQKLISTCFSAINPRTLKFNAEMVSKVREITVRLQKISAEKNHLDLKEIVGTRLPTTAERLPTTSLVNESKVYGRDEDWLGILELLRANQTDVDVSVIPIIGMGGLGKTTLAQLVLSRAKSEFDVIAWVSVGEDFDVHRITKTILGSDGSGCNDLNSLQEKLKEKLSGKKFLIVLDDVWNEDYQKWVLCRAPLETGALGSKILVTTRNSSVSSIMGTFPPYLLKELAFNDCLHLFADHALGTTAFTAHSYLEEMAKEIVKRCRGLPLAIKALGGMLRGKQNPKQWEEVLYSKIWDLPETNGILPALRLSYHHLPSNLKRCFGYCAILPKDMEFEEDELVLLWLAEGFLVLRKHSEKSAKNLGHKYFHDLLSRSFFQQANDNSYSFRRRDNPSRFTMHDLMNDLAEYESKGICLRLDDKLEDTVSFPTVRYSSFRRHKYDLLQRFGVFAKLKNLRSLSALPFTTYSDDFLSYQVLLELVPKLKYLRVLSLAGYKMEELPDVVFTLKQLRYLNLSGTDIVGLSELVGELFNLQTLRLHGCQNLVKLPRSIGNLINLQWLDNSNTVSLQELPAEVAKLTNLTILPKVLVGKGGKGFRIVDLKNLPQLQGKLHIQGLCSNFMNIQDAEVADLKGKQDLDDLGLEWCTDSQCSHDETVEVKVLNLLRPHWKLKKLSIKFYGGVKFPVWVGDPTFAAMVHLELLNCRKIRSVPLLGQLSLLTTLRLSGMDKVKEIGGEFYGNNICTGSSLPCVFPALETLCIEDMPEWEKWSCPTECFPKLVELTIGNCPKLIGNLPNSLPCLQRLNIRGCQQMADLPETLASLSALSITECNKLILRNVTSMESLTTLRIRKILKLVNLQEVMIHGLGALSSLKELGIDDCEDLMFLGEGPLPSSLEFLLLNRCPKLEKFPDGLHNLTHLKTLEFQNCQKLVSLSERGLPSSLSRVWISCCDSLKSFLISNMNYADNRNAEKPSQLEELTISGCSSLTILPSTCPFPGSLKHLSICSLTTQSLEDLLHHPVLPQLTELSITHSPELERFPERELLVLQTLTRLRFFFCENLRSLPNQLPHLTSLRLLEIILCESLESFPEGGLPLNLIMLTITNCKSLKQPISDWKLNRLTSLKRLSIVGECPSTQVASFPDDEGLLLPTSLTFIHIAHFSELKSISKGLMDLNCLEELVIWHCPKLRSLPDEGLPPSLGCLKLYECPLLKPKCAKQKGEYWPIIHHIPCVAIDTGEAYSYGWTDP</sequence>
<evidence type="ECO:0000256" key="1">
    <source>
        <dbReference type="ARBA" id="ARBA00022614"/>
    </source>
</evidence>
<dbReference type="InterPro" id="IPR041118">
    <property type="entry name" value="Rx_N"/>
</dbReference>
<dbReference type="InterPro" id="IPR056789">
    <property type="entry name" value="LRR_R13L1-DRL21"/>
</dbReference>
<dbReference type="Pfam" id="PF23559">
    <property type="entry name" value="WHD_DRP"/>
    <property type="match status" value="1"/>
</dbReference>
<dbReference type="InterPro" id="IPR032675">
    <property type="entry name" value="LRR_dom_sf"/>
</dbReference>
<dbReference type="Proteomes" id="UP001497516">
    <property type="component" value="Chromosome 7"/>
</dbReference>
<dbReference type="InterPro" id="IPR042197">
    <property type="entry name" value="Apaf_helical"/>
</dbReference>
<dbReference type="InterPro" id="IPR038005">
    <property type="entry name" value="RX-like_CC"/>
</dbReference>
<accession>A0AAV2FQJ2</accession>
<evidence type="ECO:0000256" key="5">
    <source>
        <dbReference type="ARBA" id="ARBA00022840"/>
    </source>
</evidence>
<dbReference type="Gene3D" id="3.80.10.10">
    <property type="entry name" value="Ribonuclease Inhibitor"/>
    <property type="match status" value="4"/>
</dbReference>
<dbReference type="SUPFAM" id="SSF52540">
    <property type="entry name" value="P-loop containing nucleoside triphosphate hydrolases"/>
    <property type="match status" value="1"/>
</dbReference>
<proteinExistence type="predicted"/>
<keyword evidence="3" id="KW-0547">Nucleotide-binding</keyword>
<keyword evidence="1" id="KW-0433">Leucine-rich repeat</keyword>
<reference evidence="10 11" key="1">
    <citation type="submission" date="2024-04" db="EMBL/GenBank/DDBJ databases">
        <authorList>
            <person name="Fracassetti M."/>
        </authorList>
    </citation>
    <scope>NUCLEOTIDE SEQUENCE [LARGE SCALE GENOMIC DNA]</scope>
</reference>
<dbReference type="GO" id="GO:0006952">
    <property type="term" value="P:defense response"/>
    <property type="evidence" value="ECO:0007669"/>
    <property type="project" value="UniProtKB-KW"/>
</dbReference>
<feature type="domain" description="R13L1/DRL21-like LRR repeat region" evidence="9">
    <location>
        <begin position="704"/>
        <end position="832"/>
    </location>
</feature>
<dbReference type="Pfam" id="PF00931">
    <property type="entry name" value="NB-ARC"/>
    <property type="match status" value="1"/>
</dbReference>
<feature type="domain" description="NB-ARC" evidence="6">
    <location>
        <begin position="201"/>
        <end position="348"/>
    </location>
</feature>
<keyword evidence="2" id="KW-0677">Repeat</keyword>
<dbReference type="Gene3D" id="1.20.5.4130">
    <property type="match status" value="1"/>
</dbReference>
<evidence type="ECO:0000259" key="6">
    <source>
        <dbReference type="Pfam" id="PF00931"/>
    </source>
</evidence>
<evidence type="ECO:0000256" key="3">
    <source>
        <dbReference type="ARBA" id="ARBA00022741"/>
    </source>
</evidence>
<evidence type="ECO:0000313" key="10">
    <source>
        <dbReference type="EMBL" id="CAL1399865.1"/>
    </source>
</evidence>
<gene>
    <name evidence="10" type="ORF">LTRI10_LOCUS40031</name>
</gene>
<dbReference type="SUPFAM" id="SSF52058">
    <property type="entry name" value="L domain-like"/>
    <property type="match status" value="3"/>
</dbReference>
<dbReference type="PANTHER" id="PTHR36766">
    <property type="entry name" value="PLANT BROAD-SPECTRUM MILDEW RESISTANCE PROTEIN RPW8"/>
    <property type="match status" value="1"/>
</dbReference>
<evidence type="ECO:0000256" key="2">
    <source>
        <dbReference type="ARBA" id="ARBA00022737"/>
    </source>
</evidence>
<dbReference type="PANTHER" id="PTHR36766:SF51">
    <property type="entry name" value="DISEASE RESISTANCE RPP13-LIKE PROTEIN 1"/>
    <property type="match status" value="1"/>
</dbReference>
<dbReference type="EMBL" id="OZ034820">
    <property type="protein sequence ID" value="CAL1399865.1"/>
    <property type="molecule type" value="Genomic_DNA"/>
</dbReference>
<keyword evidence="5" id="KW-0067">ATP-binding</keyword>
<dbReference type="CDD" id="cd14798">
    <property type="entry name" value="RX-CC_like"/>
    <property type="match status" value="1"/>
</dbReference>
<name>A0AAV2FQJ2_9ROSI</name>
<organism evidence="10 11">
    <name type="scientific">Linum trigynum</name>
    <dbReference type="NCBI Taxonomy" id="586398"/>
    <lineage>
        <taxon>Eukaryota</taxon>
        <taxon>Viridiplantae</taxon>
        <taxon>Streptophyta</taxon>
        <taxon>Embryophyta</taxon>
        <taxon>Tracheophyta</taxon>
        <taxon>Spermatophyta</taxon>
        <taxon>Magnoliopsida</taxon>
        <taxon>eudicotyledons</taxon>
        <taxon>Gunneridae</taxon>
        <taxon>Pentapetalae</taxon>
        <taxon>rosids</taxon>
        <taxon>fabids</taxon>
        <taxon>Malpighiales</taxon>
        <taxon>Linaceae</taxon>
        <taxon>Linum</taxon>
    </lineage>
</organism>
<protein>
    <recommendedName>
        <fullName evidence="12">Disease resistance RPP13-like protein 1</fullName>
    </recommendedName>
</protein>
<evidence type="ECO:0000259" key="8">
    <source>
        <dbReference type="Pfam" id="PF23559"/>
    </source>
</evidence>
<dbReference type="GO" id="GO:0005524">
    <property type="term" value="F:ATP binding"/>
    <property type="evidence" value="ECO:0007669"/>
    <property type="project" value="UniProtKB-KW"/>
</dbReference>
<dbReference type="GO" id="GO:0051707">
    <property type="term" value="P:response to other organism"/>
    <property type="evidence" value="ECO:0007669"/>
    <property type="project" value="UniProtKB-ARBA"/>
</dbReference>
<evidence type="ECO:0008006" key="12">
    <source>
        <dbReference type="Google" id="ProtNLM"/>
    </source>
</evidence>
<dbReference type="InterPro" id="IPR027417">
    <property type="entry name" value="P-loop_NTPase"/>
</dbReference>
<feature type="domain" description="Disease resistance N-terminal" evidence="7">
    <location>
        <begin position="17"/>
        <end position="105"/>
    </location>
</feature>
<keyword evidence="11" id="KW-1185">Reference proteome</keyword>
<feature type="domain" description="Disease resistance protein winged helix" evidence="8">
    <location>
        <begin position="435"/>
        <end position="513"/>
    </location>
</feature>
<dbReference type="Pfam" id="PF25019">
    <property type="entry name" value="LRR_R13L1-DRL21"/>
    <property type="match status" value="1"/>
</dbReference>
<dbReference type="GO" id="GO:0043531">
    <property type="term" value="F:ADP binding"/>
    <property type="evidence" value="ECO:0007669"/>
    <property type="project" value="InterPro"/>
</dbReference>
<dbReference type="PRINTS" id="PR00364">
    <property type="entry name" value="DISEASERSIST"/>
</dbReference>
<dbReference type="Gene3D" id="1.10.8.430">
    <property type="entry name" value="Helical domain of apoptotic protease-activating factors"/>
    <property type="match status" value="1"/>
</dbReference>
<dbReference type="Gene3D" id="3.40.50.300">
    <property type="entry name" value="P-loop containing nucleotide triphosphate hydrolases"/>
    <property type="match status" value="1"/>
</dbReference>
<dbReference type="Gene3D" id="1.10.10.10">
    <property type="entry name" value="Winged helix-like DNA-binding domain superfamily/Winged helix DNA-binding domain"/>
    <property type="match status" value="1"/>
</dbReference>
<keyword evidence="4" id="KW-0611">Plant defense</keyword>
<evidence type="ECO:0000259" key="7">
    <source>
        <dbReference type="Pfam" id="PF18052"/>
    </source>
</evidence>
<dbReference type="InterPro" id="IPR058922">
    <property type="entry name" value="WHD_DRP"/>
</dbReference>
<evidence type="ECO:0000313" key="11">
    <source>
        <dbReference type="Proteomes" id="UP001497516"/>
    </source>
</evidence>
<evidence type="ECO:0000259" key="9">
    <source>
        <dbReference type="Pfam" id="PF25019"/>
    </source>
</evidence>
<dbReference type="InterPro" id="IPR002182">
    <property type="entry name" value="NB-ARC"/>
</dbReference>